<dbReference type="EMBL" id="BAUU01000001">
    <property type="protein sequence ID" value="GAE28755.1"/>
    <property type="molecule type" value="Genomic_DNA"/>
</dbReference>
<accession>W4Q9S3</accession>
<dbReference type="InterPro" id="IPR017850">
    <property type="entry name" value="Alkaline_phosphatase_core_sf"/>
</dbReference>
<dbReference type="PANTHER" id="PTHR43751:SF3">
    <property type="entry name" value="SULFATASE N-TERMINAL DOMAIN-CONTAINING PROTEIN"/>
    <property type="match status" value="1"/>
</dbReference>
<dbReference type="OrthoDB" id="9762324at2"/>
<dbReference type="PANTHER" id="PTHR43751">
    <property type="entry name" value="SULFATASE"/>
    <property type="match status" value="1"/>
</dbReference>
<dbReference type="STRING" id="1236971.JCM9152_84"/>
<reference evidence="2" key="1">
    <citation type="journal article" date="2014" name="Genome Announc.">
        <title>Draft Genome Sequences of Three Alkaliphilic Bacillus Strains, Bacillus wakoensis JCM 9140T, Bacillus akibai JCM 9157T, and Bacillus hemicellulosilyticus JCM 9152T.</title>
        <authorList>
            <person name="Yuki M."/>
            <person name="Oshima K."/>
            <person name="Suda W."/>
            <person name="Oshida Y."/>
            <person name="Kitamura K."/>
            <person name="Iida T."/>
            <person name="Hattori M."/>
            <person name="Ohkuma M."/>
        </authorList>
    </citation>
    <scope>NUCLEOTIDE SEQUENCE [LARGE SCALE GENOMIC DNA]</scope>
    <source>
        <strain evidence="2">JCM 9152</strain>
    </source>
</reference>
<dbReference type="InterPro" id="IPR052701">
    <property type="entry name" value="GAG_Ulvan_Degrading_Sulfatases"/>
</dbReference>
<dbReference type="Gene3D" id="3.40.720.10">
    <property type="entry name" value="Alkaline Phosphatase, subunit A"/>
    <property type="match status" value="1"/>
</dbReference>
<dbReference type="InterPro" id="IPR000917">
    <property type="entry name" value="Sulfatase_N"/>
</dbReference>
<evidence type="ECO:0000313" key="2">
    <source>
        <dbReference type="EMBL" id="GAE28755.1"/>
    </source>
</evidence>
<evidence type="ECO:0000313" key="3">
    <source>
        <dbReference type="Proteomes" id="UP000018895"/>
    </source>
</evidence>
<keyword evidence="3" id="KW-1185">Reference proteome</keyword>
<dbReference type="SUPFAM" id="SSF53649">
    <property type="entry name" value="Alkaline phosphatase-like"/>
    <property type="match status" value="1"/>
</dbReference>
<dbReference type="Pfam" id="PF00884">
    <property type="entry name" value="Sulfatase"/>
    <property type="match status" value="1"/>
</dbReference>
<dbReference type="AlphaFoldDB" id="W4Q9S3"/>
<dbReference type="Proteomes" id="UP000018895">
    <property type="component" value="Unassembled WGS sequence"/>
</dbReference>
<evidence type="ECO:0000259" key="1">
    <source>
        <dbReference type="Pfam" id="PF00884"/>
    </source>
</evidence>
<protein>
    <submittedName>
        <fullName evidence="2">Choline-sulfatase</fullName>
    </submittedName>
</protein>
<name>W4Q9S3_9BACI</name>
<organism evidence="2 3">
    <name type="scientific">Halalkalibacter hemicellulosilyticusJCM 9152</name>
    <dbReference type="NCBI Taxonomy" id="1236971"/>
    <lineage>
        <taxon>Bacteria</taxon>
        <taxon>Bacillati</taxon>
        <taxon>Bacillota</taxon>
        <taxon>Bacilli</taxon>
        <taxon>Bacillales</taxon>
        <taxon>Bacillaceae</taxon>
        <taxon>Halalkalibacter</taxon>
    </lineage>
</organism>
<proteinExistence type="predicted"/>
<gene>
    <name evidence="2" type="ORF">JCM9152_84</name>
</gene>
<feature type="domain" description="Sulfatase N-terminal" evidence="1">
    <location>
        <begin position="3"/>
        <end position="341"/>
    </location>
</feature>
<dbReference type="RefSeq" id="WP_035339699.1">
    <property type="nucleotide sequence ID" value="NZ_BAUU01000001.1"/>
</dbReference>
<comment type="caution">
    <text evidence="2">The sequence shown here is derived from an EMBL/GenBank/DDBJ whole genome shotgun (WGS) entry which is preliminary data.</text>
</comment>
<sequence length="513" mass="58624">MRVLFLDLDSVSPRHLGCYGYERNTSPNIDKVAKKGVTFTNYYTSDAPCAPSRTALMSGQFGIRNGLVGHGGTAGDMRHEGVDRTIFGRLSVGGSLPSFLQLGAGLNTTLISPFPQRHATYNFYAGFNEIINTGKFGMESAEQVSPVVHDWVERNGEKDDWFLYVNYWDAHTPYRAPEDFGNPFANEPLPSWANEETLEKHKKEVGPHTVHELVIDHQNETYTNVESDQFPRSPGEIKTLDDLRTMIDGYDCGIRYVDDHVGKIFDLLEQKGILDDTIIIISADHGENMGQLGIYGEHGTADDGTCRIPMIISWPGMKEGFVDDGLHYHLDLPVTLAEMLDLPPCPDWDGESFASVLKEGKECSRDYVVISQCAHVAQRSVRFGDWLYMRTYHDGYHLFDKEMLFNIKQDPREEHNVAAQNKDVCMEAVYYLHEWHDEMMFRSRNDVDPLWTVIKEGGPFHAKGFLKNYGERLVQTGREEQFNELKKRHPNEFPEQADYKRLEFDNLMRSRLF</sequence>
<dbReference type="CDD" id="cd16148">
    <property type="entry name" value="sulfatase_like"/>
    <property type="match status" value="1"/>
</dbReference>